<dbReference type="Proteomes" id="UP000567179">
    <property type="component" value="Unassembled WGS sequence"/>
</dbReference>
<keyword evidence="2" id="KW-1185">Reference proteome</keyword>
<dbReference type="EMBL" id="JAACJJ010000014">
    <property type="protein sequence ID" value="KAF5327865.1"/>
    <property type="molecule type" value="Genomic_DNA"/>
</dbReference>
<accession>A0A8H5F8N7</accession>
<gene>
    <name evidence="1" type="ORF">D9619_004597</name>
</gene>
<organism evidence="1 2">
    <name type="scientific">Psilocybe cf. subviscida</name>
    <dbReference type="NCBI Taxonomy" id="2480587"/>
    <lineage>
        <taxon>Eukaryota</taxon>
        <taxon>Fungi</taxon>
        <taxon>Dikarya</taxon>
        <taxon>Basidiomycota</taxon>
        <taxon>Agaricomycotina</taxon>
        <taxon>Agaricomycetes</taxon>
        <taxon>Agaricomycetidae</taxon>
        <taxon>Agaricales</taxon>
        <taxon>Agaricineae</taxon>
        <taxon>Strophariaceae</taxon>
        <taxon>Psilocybe</taxon>
    </lineage>
</organism>
<reference evidence="1 2" key="1">
    <citation type="journal article" date="2020" name="ISME J.">
        <title>Uncovering the hidden diversity of litter-decomposition mechanisms in mushroom-forming fungi.</title>
        <authorList>
            <person name="Floudas D."/>
            <person name="Bentzer J."/>
            <person name="Ahren D."/>
            <person name="Johansson T."/>
            <person name="Persson P."/>
            <person name="Tunlid A."/>
        </authorList>
    </citation>
    <scope>NUCLEOTIDE SEQUENCE [LARGE SCALE GENOMIC DNA]</scope>
    <source>
        <strain evidence="1 2">CBS 101986</strain>
    </source>
</reference>
<comment type="caution">
    <text evidence="1">The sequence shown here is derived from an EMBL/GenBank/DDBJ whole genome shotgun (WGS) entry which is preliminary data.</text>
</comment>
<evidence type="ECO:0000313" key="1">
    <source>
        <dbReference type="EMBL" id="KAF5327865.1"/>
    </source>
</evidence>
<protein>
    <submittedName>
        <fullName evidence="1">Uncharacterized protein</fullName>
    </submittedName>
</protein>
<name>A0A8H5F8N7_9AGAR</name>
<sequence length="322" mass="36044">MTECDFYTTDFHRLCDHWLLALSSSSTPWCTTLDKHRTRIYGATGHFQGFFFSAVALTAFGAFEEAHPELSFKALKRLFYCAFRGQQALSDQDSVAVKRTLVKKLFRNIDQDLIQRRLELAPLSGITSLERSRTVTKEPAKACFDLHMACGRNPNCFGLPVTATTIGQGTSNIGIFLHRIMVARAGHNVVVFTPVLEIAYTPLSRPIGLSRFELRGGSISLSLQFMYSPRRTSRLSMVWPPAAANVSKSSIGSCGTATKVSFFHQHRRQVGPNVTVQAEHVVCAVVGNQSASIARSRSQECRPYGRYNRYWMAVDRTFDVFQ</sequence>
<proteinExistence type="predicted"/>
<dbReference type="AlphaFoldDB" id="A0A8H5F8N7"/>
<evidence type="ECO:0000313" key="2">
    <source>
        <dbReference type="Proteomes" id="UP000567179"/>
    </source>
</evidence>